<reference evidence="4" key="1">
    <citation type="journal article" date="2019" name="Int. J. Syst. Evol. Microbiol.">
        <title>The Global Catalogue of Microorganisms (GCM) 10K type strain sequencing project: providing services to taxonomists for standard genome sequencing and annotation.</title>
        <authorList>
            <consortium name="The Broad Institute Genomics Platform"/>
            <consortium name="The Broad Institute Genome Sequencing Center for Infectious Disease"/>
            <person name="Wu L."/>
            <person name="Ma J."/>
        </authorList>
    </citation>
    <scope>NUCLEOTIDE SEQUENCE [LARGE SCALE GENOMIC DNA]</scope>
    <source>
        <strain evidence="4">JCM 3146</strain>
    </source>
</reference>
<name>A0ABP3HJ23_9ACTN</name>
<evidence type="ECO:0000313" key="4">
    <source>
        <dbReference type="Proteomes" id="UP001501822"/>
    </source>
</evidence>
<evidence type="ECO:0000259" key="2">
    <source>
        <dbReference type="Pfam" id="PF07883"/>
    </source>
</evidence>
<protein>
    <submittedName>
        <fullName evidence="3">Cupin domain-containing protein</fullName>
    </submittedName>
</protein>
<accession>A0ABP3HJ23</accession>
<feature type="region of interest" description="Disordered" evidence="1">
    <location>
        <begin position="1"/>
        <end position="25"/>
    </location>
</feature>
<dbReference type="Proteomes" id="UP001501822">
    <property type="component" value="Unassembled WGS sequence"/>
</dbReference>
<dbReference type="InterPro" id="IPR013096">
    <property type="entry name" value="Cupin_2"/>
</dbReference>
<dbReference type="InterPro" id="IPR053146">
    <property type="entry name" value="QDO-like"/>
</dbReference>
<dbReference type="InterPro" id="IPR011051">
    <property type="entry name" value="RmlC_Cupin_sf"/>
</dbReference>
<dbReference type="PANTHER" id="PTHR36440">
    <property type="entry name" value="PUTATIVE (AFU_ORTHOLOGUE AFUA_8G07350)-RELATED"/>
    <property type="match status" value="1"/>
</dbReference>
<organism evidence="3 4">
    <name type="scientific">Actinoallomurus spadix</name>
    <dbReference type="NCBI Taxonomy" id="79912"/>
    <lineage>
        <taxon>Bacteria</taxon>
        <taxon>Bacillati</taxon>
        <taxon>Actinomycetota</taxon>
        <taxon>Actinomycetes</taxon>
        <taxon>Streptosporangiales</taxon>
        <taxon>Thermomonosporaceae</taxon>
        <taxon>Actinoallomurus</taxon>
    </lineage>
</organism>
<proteinExistence type="predicted"/>
<dbReference type="RefSeq" id="WP_252808678.1">
    <property type="nucleotide sequence ID" value="NZ_BAAABM010000070.1"/>
</dbReference>
<dbReference type="Gene3D" id="2.60.120.10">
    <property type="entry name" value="Jelly Rolls"/>
    <property type="match status" value="1"/>
</dbReference>
<dbReference type="Pfam" id="PF07883">
    <property type="entry name" value="Cupin_2"/>
    <property type="match status" value="1"/>
</dbReference>
<evidence type="ECO:0000256" key="1">
    <source>
        <dbReference type="SAM" id="MobiDB-lite"/>
    </source>
</evidence>
<keyword evidence="4" id="KW-1185">Reference proteome</keyword>
<gene>
    <name evidence="3" type="ORF">GCM10010151_71690</name>
</gene>
<evidence type="ECO:0000313" key="3">
    <source>
        <dbReference type="EMBL" id="GAA0371394.1"/>
    </source>
</evidence>
<dbReference type="SUPFAM" id="SSF51182">
    <property type="entry name" value="RmlC-like cupins"/>
    <property type="match status" value="1"/>
</dbReference>
<feature type="domain" description="Cupin type-2" evidence="2">
    <location>
        <begin position="53"/>
        <end position="121"/>
    </location>
</feature>
<comment type="caution">
    <text evidence="3">The sequence shown here is derived from an EMBL/GenBank/DDBJ whole genome shotgun (WGS) entry which is preliminary data.</text>
</comment>
<dbReference type="InterPro" id="IPR014710">
    <property type="entry name" value="RmlC-like_jellyroll"/>
</dbReference>
<dbReference type="EMBL" id="BAAABM010000070">
    <property type="protein sequence ID" value="GAA0371394.1"/>
    <property type="molecule type" value="Genomic_DNA"/>
</dbReference>
<sequence>MSYPPARYEGENGEISATYRPAGHEPELTYPSGNTVHYLATGESTGGLFGLYRWEMGPNPSGPGKHFHRSISESFYILTGTIRIYNGERWIDTVPGDFVHVPAGGVHAFRNESGEPASMLLHFSPGAPREGYFEGLAEGLDKLSDEERSEFFLRHDNHWL</sequence>
<dbReference type="PANTHER" id="PTHR36440:SF1">
    <property type="entry name" value="PUTATIVE (AFU_ORTHOLOGUE AFUA_8G07350)-RELATED"/>
    <property type="match status" value="1"/>
</dbReference>